<evidence type="ECO:0000313" key="9">
    <source>
        <dbReference type="EMBL" id="ALC84115.1"/>
    </source>
</evidence>
<dbReference type="GO" id="GO:0044781">
    <property type="term" value="P:bacterial-type flagellum organization"/>
    <property type="evidence" value="ECO:0007669"/>
    <property type="project" value="InterPro"/>
</dbReference>
<keyword evidence="9" id="KW-0969">Cilium</keyword>
<keyword evidence="5 7" id="KW-0472">Membrane</keyword>
<evidence type="ECO:0000256" key="4">
    <source>
        <dbReference type="ARBA" id="ARBA00022989"/>
    </source>
</evidence>
<keyword evidence="9" id="KW-0966">Cell projection</keyword>
<reference evidence="9 10" key="2">
    <citation type="journal article" date="2016" name="Int. J. Syst. Evol. Microbiol.">
        <title>Bacillus gobiensis sp. nov., isolated from a soil sample.</title>
        <authorList>
            <person name="Liu B."/>
            <person name="Liu G.H."/>
            <person name="Cetin S."/>
            <person name="Schumann P."/>
            <person name="Pan Z.Z."/>
            <person name="Chen Q.Q."/>
        </authorList>
    </citation>
    <scope>NUCLEOTIDE SEQUENCE [LARGE SCALE GENOMIC DNA]</scope>
    <source>
        <strain evidence="9 10">FJAT-4402</strain>
    </source>
</reference>
<dbReference type="STRING" id="1441095.AM592_05265"/>
<evidence type="ECO:0000256" key="1">
    <source>
        <dbReference type="ARBA" id="ARBA00004236"/>
    </source>
</evidence>
<dbReference type="InterPro" id="IPR022781">
    <property type="entry name" value="Flagellar_biosynth_FliO"/>
</dbReference>
<dbReference type="Proteomes" id="UP000067625">
    <property type="component" value="Chromosome"/>
</dbReference>
<name>A0A0M4GDB5_9BACI</name>
<dbReference type="EMBL" id="CP012600">
    <property type="protein sequence ID" value="ALC84115.1"/>
    <property type="molecule type" value="Genomic_DNA"/>
</dbReference>
<comment type="subcellular location">
    <subcellularLocation>
        <location evidence="1">Cell membrane</location>
    </subcellularLocation>
</comment>
<proteinExistence type="predicted"/>
<organism evidence="9 10">
    <name type="scientific">Bacillus gobiensis</name>
    <dbReference type="NCBI Taxonomy" id="1441095"/>
    <lineage>
        <taxon>Bacteria</taxon>
        <taxon>Bacillati</taxon>
        <taxon>Bacillota</taxon>
        <taxon>Bacilli</taxon>
        <taxon>Bacillales</taxon>
        <taxon>Bacillaceae</taxon>
        <taxon>Bacillus</taxon>
    </lineage>
</organism>
<keyword evidence="9" id="KW-0282">Flagellum</keyword>
<dbReference type="NCBIfam" id="NF009951">
    <property type="entry name" value="PRK13415.1"/>
    <property type="match status" value="1"/>
</dbReference>
<reference evidence="10" key="1">
    <citation type="submission" date="2015-08" db="EMBL/GenBank/DDBJ databases">
        <title>Genome sequencing project for genomic taxonomy and phylogenomics of Bacillus-like bacteria.</title>
        <authorList>
            <person name="Liu B."/>
            <person name="Wang J."/>
            <person name="Zhu Y."/>
            <person name="Liu G."/>
            <person name="Chen Q."/>
            <person name="Chen Z."/>
            <person name="Lan J."/>
            <person name="Che J."/>
            <person name="Ge C."/>
            <person name="Shi H."/>
            <person name="Pan Z."/>
            <person name="Liu X."/>
        </authorList>
    </citation>
    <scope>NUCLEOTIDE SEQUENCE [LARGE SCALE GENOMIC DNA]</scope>
    <source>
        <strain evidence="10">FJAT-4402</strain>
    </source>
</reference>
<dbReference type="Pfam" id="PF04347">
    <property type="entry name" value="FliO"/>
    <property type="match status" value="1"/>
</dbReference>
<evidence type="ECO:0000313" key="10">
    <source>
        <dbReference type="Proteomes" id="UP000067625"/>
    </source>
</evidence>
<feature type="chain" id="PRO_5005794719" evidence="8">
    <location>
        <begin position="21"/>
        <end position="210"/>
    </location>
</feature>
<feature type="transmembrane region" description="Helical" evidence="7">
    <location>
        <begin position="67"/>
        <end position="88"/>
    </location>
</feature>
<feature type="signal peptide" evidence="8">
    <location>
        <begin position="1"/>
        <end position="20"/>
    </location>
</feature>
<dbReference type="OrthoDB" id="2376965at2"/>
<dbReference type="AlphaFoldDB" id="A0A0M4GDB5"/>
<evidence type="ECO:0000256" key="8">
    <source>
        <dbReference type="SAM" id="SignalP"/>
    </source>
</evidence>
<evidence type="ECO:0000256" key="6">
    <source>
        <dbReference type="SAM" id="MobiDB-lite"/>
    </source>
</evidence>
<sequence length="210" mass="23947">MSISFIVCLLFAYHASPVSAAETGDATVDEWFQQQDEDKVKPVENRKEEKQSPPVKQPSASVSAMDFFRMIGALLFVIFLIYAVIKLLNKRNKMIRPFQYIENLGGTSLGQNRSVQLIKVGERVMVVGVGESIQLLKEIENEEERKVILAQHEETVNRKIELPKWLDQVKSSHKKVSEPKSSFADSLKKELKELKNLRKEGIKKGTHHNE</sequence>
<evidence type="ECO:0000256" key="7">
    <source>
        <dbReference type="SAM" id="Phobius"/>
    </source>
</evidence>
<gene>
    <name evidence="9" type="ORF">AM592_05265</name>
</gene>
<dbReference type="GO" id="GO:0016020">
    <property type="term" value="C:membrane"/>
    <property type="evidence" value="ECO:0007669"/>
    <property type="project" value="InterPro"/>
</dbReference>
<feature type="region of interest" description="Disordered" evidence="6">
    <location>
        <begin position="39"/>
        <end position="59"/>
    </location>
</feature>
<accession>A0A0M4GDB5</accession>
<feature type="compositionally biased region" description="Basic and acidic residues" evidence="6">
    <location>
        <begin position="39"/>
        <end position="51"/>
    </location>
</feature>
<keyword evidence="2" id="KW-1003">Cell membrane</keyword>
<evidence type="ECO:0000256" key="3">
    <source>
        <dbReference type="ARBA" id="ARBA00022692"/>
    </source>
</evidence>
<keyword evidence="4 7" id="KW-1133">Transmembrane helix</keyword>
<dbReference type="PATRIC" id="fig|1441095.3.peg.1147"/>
<keyword evidence="8" id="KW-0732">Signal</keyword>
<dbReference type="RefSeq" id="WP_053605996.1">
    <property type="nucleotide sequence ID" value="NZ_CP012600.1"/>
</dbReference>
<protein>
    <submittedName>
        <fullName evidence="9">Flagella biosynthesis protein FliZ</fullName>
    </submittedName>
</protein>
<evidence type="ECO:0000256" key="2">
    <source>
        <dbReference type="ARBA" id="ARBA00022475"/>
    </source>
</evidence>
<keyword evidence="10" id="KW-1185">Reference proteome</keyword>
<keyword evidence="3 7" id="KW-0812">Transmembrane</keyword>
<evidence type="ECO:0000256" key="5">
    <source>
        <dbReference type="ARBA" id="ARBA00023136"/>
    </source>
</evidence>